<accession>A0A2B0WZW4</accession>
<evidence type="ECO:0000313" key="1">
    <source>
        <dbReference type="EMBL" id="PFL58515.1"/>
    </source>
</evidence>
<evidence type="ECO:0000313" key="2">
    <source>
        <dbReference type="Proteomes" id="UP000222851"/>
    </source>
</evidence>
<comment type="caution">
    <text evidence="1">The sequence shown here is derived from an EMBL/GenBank/DDBJ whole genome shotgun (WGS) entry which is preliminary data.</text>
</comment>
<dbReference type="AlphaFoldDB" id="A0A2B0WZW4"/>
<gene>
    <name evidence="1" type="ORF">COJ30_22790</name>
</gene>
<sequence>MFYNSLKFEKMLYKCMVYKGFRRIYETRKGHDTAINFLVSYLEYRRNPFVSRVKKIMKKIYSLIS</sequence>
<proteinExistence type="predicted"/>
<protein>
    <submittedName>
        <fullName evidence="1">Uncharacterized protein</fullName>
    </submittedName>
</protein>
<dbReference type="Proteomes" id="UP000222851">
    <property type="component" value="Unassembled WGS sequence"/>
</dbReference>
<reference evidence="1 2" key="1">
    <citation type="submission" date="2017-09" db="EMBL/GenBank/DDBJ databases">
        <title>Large-scale bioinformatics analysis of Bacillus genomes uncovers conserved roles of natural products in bacterial physiology.</title>
        <authorList>
            <consortium name="Agbiome Team Llc"/>
            <person name="Bleich R.M."/>
            <person name="Grubbs K.J."/>
            <person name="Santa Maria K.C."/>
            <person name="Allen S.E."/>
            <person name="Farag S."/>
            <person name="Shank E.A."/>
            <person name="Bowers A."/>
        </authorList>
    </citation>
    <scope>NUCLEOTIDE SEQUENCE [LARGE SCALE GENOMIC DNA]</scope>
    <source>
        <strain evidence="1 2">AFS081271</strain>
    </source>
</reference>
<name>A0A2B0WZW4_BACAN</name>
<organism evidence="1 2">
    <name type="scientific">Bacillus anthracis</name>
    <name type="common">anthrax bacterium</name>
    <dbReference type="NCBI Taxonomy" id="1392"/>
    <lineage>
        <taxon>Bacteria</taxon>
        <taxon>Bacillati</taxon>
        <taxon>Bacillota</taxon>
        <taxon>Bacilli</taxon>
        <taxon>Bacillales</taxon>
        <taxon>Bacillaceae</taxon>
        <taxon>Bacillus</taxon>
        <taxon>Bacillus cereus group</taxon>
    </lineage>
</organism>
<dbReference type="EMBL" id="NUXH01000106">
    <property type="protein sequence ID" value="PFL58515.1"/>
    <property type="molecule type" value="Genomic_DNA"/>
</dbReference>